<dbReference type="PANTHER" id="PTHR45721:SF5">
    <property type="entry name" value="PRELAMIN-A_C"/>
    <property type="match status" value="1"/>
</dbReference>
<dbReference type="STRING" id="137246.A0A401TLF3"/>
<dbReference type="Proteomes" id="UP000287033">
    <property type="component" value="Unassembled WGS sequence"/>
</dbReference>
<dbReference type="GO" id="GO:0090435">
    <property type="term" value="P:protein localization to nuclear envelope"/>
    <property type="evidence" value="ECO:0007669"/>
    <property type="project" value="TreeGrafter"/>
</dbReference>
<feature type="region of interest" description="Disordered" evidence="3">
    <location>
        <begin position="1"/>
        <end position="54"/>
    </location>
</feature>
<evidence type="ECO:0000313" key="5">
    <source>
        <dbReference type="EMBL" id="GCC43500.1"/>
    </source>
</evidence>
<proteinExistence type="predicted"/>
<reference evidence="5 6" key="1">
    <citation type="journal article" date="2018" name="Nat. Ecol. Evol.">
        <title>Shark genomes provide insights into elasmobranch evolution and the origin of vertebrates.</title>
        <authorList>
            <person name="Hara Y"/>
            <person name="Yamaguchi K"/>
            <person name="Onimaru K"/>
            <person name="Kadota M"/>
            <person name="Koyanagi M"/>
            <person name="Keeley SD"/>
            <person name="Tatsumi K"/>
            <person name="Tanaka K"/>
            <person name="Motone F"/>
            <person name="Kageyama Y"/>
            <person name="Nozu R"/>
            <person name="Adachi N"/>
            <person name="Nishimura O"/>
            <person name="Nakagawa R"/>
            <person name="Tanegashima C"/>
            <person name="Kiyatake I"/>
            <person name="Matsumoto R"/>
            <person name="Murakumo K"/>
            <person name="Nishida K"/>
            <person name="Terakita A"/>
            <person name="Kuratani S"/>
            <person name="Sato K"/>
            <person name="Hyodo S Kuraku.S."/>
        </authorList>
    </citation>
    <scope>NUCLEOTIDE SEQUENCE [LARGE SCALE GENOMIC DNA]</scope>
</reference>
<dbReference type="GO" id="GO:0005200">
    <property type="term" value="F:structural constituent of cytoskeleton"/>
    <property type="evidence" value="ECO:0007669"/>
    <property type="project" value="TreeGrafter"/>
</dbReference>
<evidence type="ECO:0000259" key="4">
    <source>
        <dbReference type="PROSITE" id="PS51842"/>
    </source>
</evidence>
<dbReference type="EMBL" id="BEZZ01105861">
    <property type="protein sequence ID" value="GCC43500.1"/>
    <property type="molecule type" value="Genomic_DNA"/>
</dbReference>
<evidence type="ECO:0000256" key="3">
    <source>
        <dbReference type="SAM" id="MobiDB-lite"/>
    </source>
</evidence>
<dbReference type="OrthoDB" id="102442at2759"/>
<dbReference type="Gene3D" id="1.20.5.1160">
    <property type="entry name" value="Vasodilator-stimulated phosphoprotein"/>
    <property type="match status" value="1"/>
</dbReference>
<dbReference type="PROSITE" id="PS51842">
    <property type="entry name" value="IF_ROD_2"/>
    <property type="match status" value="1"/>
</dbReference>
<dbReference type="GO" id="GO:0005882">
    <property type="term" value="C:intermediate filament"/>
    <property type="evidence" value="ECO:0007669"/>
    <property type="project" value="UniProtKB-KW"/>
</dbReference>
<evidence type="ECO:0000313" key="6">
    <source>
        <dbReference type="Proteomes" id="UP000287033"/>
    </source>
</evidence>
<dbReference type="OMA" id="VVNIKAM"/>
<dbReference type="GO" id="GO:0051664">
    <property type="term" value="P:nuclear pore localization"/>
    <property type="evidence" value="ECO:0007669"/>
    <property type="project" value="TreeGrafter"/>
</dbReference>
<accession>A0A401TLF3</accession>
<feature type="compositionally biased region" description="Polar residues" evidence="3">
    <location>
        <begin position="36"/>
        <end position="48"/>
    </location>
</feature>
<protein>
    <recommendedName>
        <fullName evidence="4">IF rod domain-containing protein</fullName>
    </recommendedName>
</protein>
<organism evidence="5 6">
    <name type="scientific">Chiloscyllium punctatum</name>
    <name type="common">Brownbanded bambooshark</name>
    <name type="synonym">Hemiscyllium punctatum</name>
    <dbReference type="NCBI Taxonomy" id="137246"/>
    <lineage>
        <taxon>Eukaryota</taxon>
        <taxon>Metazoa</taxon>
        <taxon>Chordata</taxon>
        <taxon>Craniata</taxon>
        <taxon>Vertebrata</taxon>
        <taxon>Chondrichthyes</taxon>
        <taxon>Elasmobranchii</taxon>
        <taxon>Galeomorphii</taxon>
        <taxon>Galeoidea</taxon>
        <taxon>Orectolobiformes</taxon>
        <taxon>Hemiscylliidae</taxon>
        <taxon>Chiloscyllium</taxon>
    </lineage>
</organism>
<name>A0A401TLF3_CHIPU</name>
<feature type="domain" description="IF rod" evidence="4">
    <location>
        <begin position="52"/>
        <end position="140"/>
    </location>
</feature>
<dbReference type="GO" id="GO:0007097">
    <property type="term" value="P:nuclear migration"/>
    <property type="evidence" value="ECO:0007669"/>
    <property type="project" value="TreeGrafter"/>
</dbReference>
<dbReference type="AlphaFoldDB" id="A0A401TLF3"/>
<evidence type="ECO:0000256" key="1">
    <source>
        <dbReference type="ARBA" id="ARBA00022754"/>
    </source>
</evidence>
<dbReference type="InterPro" id="IPR039008">
    <property type="entry name" value="IF_rod_dom"/>
</dbReference>
<keyword evidence="1" id="KW-0403">Intermediate filament</keyword>
<dbReference type="Pfam" id="PF00038">
    <property type="entry name" value="Filament"/>
    <property type="match status" value="1"/>
</dbReference>
<dbReference type="GO" id="GO:0005652">
    <property type="term" value="C:nuclear lamina"/>
    <property type="evidence" value="ECO:0007669"/>
    <property type="project" value="TreeGrafter"/>
</dbReference>
<dbReference type="GO" id="GO:0031507">
    <property type="term" value="P:heterochromatin formation"/>
    <property type="evidence" value="ECO:0007669"/>
    <property type="project" value="TreeGrafter"/>
</dbReference>
<dbReference type="GO" id="GO:0006998">
    <property type="term" value="P:nuclear envelope organization"/>
    <property type="evidence" value="ECO:0007669"/>
    <property type="project" value="TreeGrafter"/>
</dbReference>
<dbReference type="SUPFAM" id="SSF64593">
    <property type="entry name" value="Intermediate filament protein, coiled coil region"/>
    <property type="match status" value="1"/>
</dbReference>
<gene>
    <name evidence="5" type="ORF">chiPu_0027510</name>
</gene>
<dbReference type="PANTHER" id="PTHR45721">
    <property type="entry name" value="LAMIN DM0-RELATED"/>
    <property type="match status" value="1"/>
</dbReference>
<keyword evidence="6" id="KW-1185">Reference proteome</keyword>
<keyword evidence="2" id="KW-0175">Coiled coil</keyword>
<sequence>MPGRSHSCAVKRSRLSLSLPQIRKMQTPGQKRGGRSNASTPLSPTKISRLQEKEDLQNLNDRLAVYIEKVRSLETENAGLRLRISESEETTSREVVNIKAMYENELADARKTLDNVAKEKARMQLDLGKLREEFNDLKNR</sequence>
<comment type="caution">
    <text evidence="5">The sequence shown here is derived from an EMBL/GenBank/DDBJ whole genome shotgun (WGS) entry which is preliminary data.</text>
</comment>
<evidence type="ECO:0000256" key="2">
    <source>
        <dbReference type="ARBA" id="ARBA00023054"/>
    </source>
</evidence>